<organism evidence="1">
    <name type="scientific">Porcine parvovirus 7</name>
    <dbReference type="NCBI Taxonomy" id="1820046"/>
    <lineage>
        <taxon>Viruses</taxon>
        <taxon>Monodnaviria</taxon>
        <taxon>Shotokuvirae</taxon>
        <taxon>Cossaviricota</taxon>
        <taxon>Quintoviricetes</taxon>
        <taxon>Piccovirales</taxon>
        <taxon>Parvoviridae</taxon>
        <taxon>Hamaparvovirinae</taxon>
        <taxon>Chaphamaparvovirus</taxon>
        <taxon>Chaphamaparvovirus ungulate1</taxon>
    </lineage>
</organism>
<name>A0A344X3Z4_9VIRU</name>
<protein>
    <submittedName>
        <fullName evidence="1">Capsid</fullName>
    </submittedName>
</protein>
<accession>A0A344X3Z4</accession>
<evidence type="ECO:0000313" key="1">
    <source>
        <dbReference type="EMBL" id="AXE73086.1"/>
    </source>
</evidence>
<proteinExistence type="predicted"/>
<sequence length="474" mass="54674">MAEHITLSNTFMAYWENDPYQYPSYTPFQKNNVLSYNTGWHIIPNILWRHFLSPKQWYELCINYEAYHVEGTSTTVFNPIPITNNLAIQGTNTFTAFNNTIYSLGFTDDLYESGYHNWYEDELWRSWYVAYKEGLVPKRDVPTKEGVGNSWNRLLLPKYLWSAPITAPETNWTWVWNTGKGTGAQNYPTAGTTWPHTDSATEQVAAPAGCFWDPFTNPDSIQELRPGKNAMSFHWKTHGADEHCWYNLDSLVKLFPYTPESGYSHNIREGKYQGPPGSRIVNENFQQPSPQTSISTENLKVFIEHDVPNVLNAPIVPIQWFWIELERNLIEDKKIEKPQLGWPGTEWATPKYPPMNNFIKGIPLTDENGTLVKTVTMGCFRNSLHLSCKKRRSRMFAPTWGPMSVEMTHGIDSAFVLPTVRYRTGGARRSWQAKTRDAKDQQTEQPWYQWNPYGTGTYTSTTTTSTYTTTTSRK</sequence>
<dbReference type="EMBL" id="MG543459">
    <property type="protein sequence ID" value="AXE73086.1"/>
    <property type="molecule type" value="Genomic_DNA"/>
</dbReference>
<reference evidence="1" key="1">
    <citation type="submission" date="2017-11" db="EMBL/GenBank/DDBJ databases">
        <title>Ppv7.</title>
        <authorList>
            <person name="Cao L."/>
            <person name="Sun W.C."/>
            <person name="Zhang H."/>
            <person name="Guo D.D."/>
            <person name="Lu H.H."/>
            <person name="Jin N.N."/>
            <person name="Qian A.D."/>
        </authorList>
    </citation>
    <scope>NUCLEOTIDE SEQUENCE</scope>
    <source>
        <strain evidence="1">GX6</strain>
    </source>
</reference>